<evidence type="ECO:0000313" key="2">
    <source>
        <dbReference type="Proteomes" id="UP000031246"/>
    </source>
</evidence>
<comment type="caution">
    <text evidence="1">The sequence shown here is derived from an EMBL/GenBank/DDBJ whole genome shotgun (WGS) entry which is preliminary data.</text>
</comment>
<reference evidence="1 2" key="1">
    <citation type="submission" date="2014-10" db="EMBL/GenBank/DDBJ databases">
        <title>Pedobacter Kyungheensis.</title>
        <authorList>
            <person name="Anderson B.M."/>
            <person name="Newman J.D."/>
        </authorList>
    </citation>
    <scope>NUCLEOTIDE SEQUENCE [LARGE SCALE GENOMIC DNA]</scope>
    <source>
        <strain evidence="1 2">KACC 16221</strain>
    </source>
</reference>
<evidence type="ECO:0000313" key="1">
    <source>
        <dbReference type="EMBL" id="KIA91087.1"/>
    </source>
</evidence>
<sequence length="64" mass="7344">MVKKLKAERLKLKAWCPQVFLGVLGGEKAGRCKMDDVIKHPTLCPLHLFPSCALWLKRKPEVRM</sequence>
<dbReference type="AlphaFoldDB" id="A0A0C1FDF7"/>
<organism evidence="1 2">
    <name type="scientific">Pedobacter kyungheensis</name>
    <dbReference type="NCBI Taxonomy" id="1069985"/>
    <lineage>
        <taxon>Bacteria</taxon>
        <taxon>Pseudomonadati</taxon>
        <taxon>Bacteroidota</taxon>
        <taxon>Sphingobacteriia</taxon>
        <taxon>Sphingobacteriales</taxon>
        <taxon>Sphingobacteriaceae</taxon>
        <taxon>Pedobacter</taxon>
    </lineage>
</organism>
<proteinExistence type="predicted"/>
<dbReference type="Proteomes" id="UP000031246">
    <property type="component" value="Unassembled WGS sequence"/>
</dbReference>
<name>A0A0C1FDF7_9SPHI</name>
<protein>
    <submittedName>
        <fullName evidence="1">Uncharacterized protein</fullName>
    </submittedName>
</protein>
<gene>
    <name evidence="1" type="ORF">OC25_23435</name>
</gene>
<accession>A0A0C1FDF7</accession>
<keyword evidence="2" id="KW-1185">Reference proteome</keyword>
<dbReference type="EMBL" id="JSYN01000035">
    <property type="protein sequence ID" value="KIA91087.1"/>
    <property type="molecule type" value="Genomic_DNA"/>
</dbReference>